<accession>A0A9X2ISJ5</accession>
<feature type="transmembrane region" description="Helical" evidence="1">
    <location>
        <begin position="139"/>
        <end position="160"/>
    </location>
</feature>
<gene>
    <name evidence="2" type="ORF">NB037_10075</name>
</gene>
<proteinExistence type="predicted"/>
<dbReference type="Proteomes" id="UP001155240">
    <property type="component" value="Unassembled WGS sequence"/>
</dbReference>
<evidence type="ECO:0000313" key="2">
    <source>
        <dbReference type="EMBL" id="MCM6762761.1"/>
    </source>
</evidence>
<dbReference type="EMBL" id="JAMRYM010000037">
    <property type="protein sequence ID" value="MCM6762761.1"/>
    <property type="molecule type" value="Genomic_DNA"/>
</dbReference>
<sequence>MGAEQRAEWRELRRERERLRARLVRKPLDLAVRTELAASYRADDHLDQAGRWGLLVPGGTTELERRLFARTVARTGDPTRERVQRLILLPEGHLGAEEQALVAFDQLLEEERVALERERTPEPRRADGLTRQLDSAAGIMLGALGFLAALTAVLASVNAFLGGADARMITRVGFLLMLIPLSIWAAISTAVRLSGRRWFRAGVTAAILVCAVLLLGWLGPRADALLPWETE</sequence>
<comment type="caution">
    <text evidence="2">The sequence shown here is derived from an EMBL/GenBank/DDBJ whole genome shotgun (WGS) entry which is preliminary data.</text>
</comment>
<protein>
    <submittedName>
        <fullName evidence="2">Uncharacterized protein</fullName>
    </submittedName>
</protein>
<evidence type="ECO:0000256" key="1">
    <source>
        <dbReference type="SAM" id="Phobius"/>
    </source>
</evidence>
<organism evidence="2 3">
    <name type="scientific">Rathayibacter rubneri</name>
    <dbReference type="NCBI Taxonomy" id="2950106"/>
    <lineage>
        <taxon>Bacteria</taxon>
        <taxon>Bacillati</taxon>
        <taxon>Actinomycetota</taxon>
        <taxon>Actinomycetes</taxon>
        <taxon>Micrococcales</taxon>
        <taxon>Microbacteriaceae</taxon>
        <taxon>Rathayibacter</taxon>
    </lineage>
</organism>
<keyword evidence="1" id="KW-1133">Transmembrane helix</keyword>
<feature type="transmembrane region" description="Helical" evidence="1">
    <location>
        <begin position="198"/>
        <end position="218"/>
    </location>
</feature>
<keyword evidence="3" id="KW-1185">Reference proteome</keyword>
<keyword evidence="1" id="KW-0472">Membrane</keyword>
<reference evidence="2" key="1">
    <citation type="submission" date="2022-06" db="EMBL/GenBank/DDBJ databases">
        <title>Whole genome shotgun sequencing (WGS) of Rathayibacter sp. ZW T2_19, isolated from stored onions (Allium cepa).</title>
        <authorList>
            <person name="Stoll D.A."/>
            <person name="Huch M."/>
        </authorList>
    </citation>
    <scope>NUCLEOTIDE SEQUENCE</scope>
    <source>
        <strain evidence="2">ZW T2_19</strain>
    </source>
</reference>
<dbReference type="AlphaFoldDB" id="A0A9X2ISJ5"/>
<dbReference type="RefSeq" id="WP_251945521.1">
    <property type="nucleotide sequence ID" value="NZ_JAMRYM010000037.1"/>
</dbReference>
<name>A0A9X2ISJ5_9MICO</name>
<keyword evidence="1" id="KW-0812">Transmembrane</keyword>
<feature type="transmembrane region" description="Helical" evidence="1">
    <location>
        <begin position="172"/>
        <end position="191"/>
    </location>
</feature>
<evidence type="ECO:0000313" key="3">
    <source>
        <dbReference type="Proteomes" id="UP001155240"/>
    </source>
</evidence>